<dbReference type="KEGG" id="ech:ECH_0674"/>
<evidence type="ECO:0000313" key="2">
    <source>
        <dbReference type="EMBL" id="ABD44695.1"/>
    </source>
</evidence>
<dbReference type="AlphaFoldDB" id="Q2GGF2"/>
<keyword evidence="1" id="KW-1133">Transmembrane helix</keyword>
<keyword evidence="1" id="KW-0812">Transmembrane</keyword>
<organism evidence="2 3">
    <name type="scientific">Ehrlichia chaffeensis (strain ATCC CRL-10679 / Arkansas)</name>
    <dbReference type="NCBI Taxonomy" id="205920"/>
    <lineage>
        <taxon>Bacteria</taxon>
        <taxon>Pseudomonadati</taxon>
        <taxon>Pseudomonadota</taxon>
        <taxon>Alphaproteobacteria</taxon>
        <taxon>Rickettsiales</taxon>
        <taxon>Anaplasmataceae</taxon>
        <taxon>Ehrlichia</taxon>
    </lineage>
</organism>
<dbReference type="STRING" id="205920.ECH_0674"/>
<dbReference type="Proteomes" id="UP000008320">
    <property type="component" value="Chromosome"/>
</dbReference>
<protein>
    <submittedName>
        <fullName evidence="2">Uncharacterized protein</fullName>
    </submittedName>
</protein>
<gene>
    <name evidence="2" type="ordered locus">ECH_0674</name>
</gene>
<accession>Q2GGF2</accession>
<evidence type="ECO:0000313" key="3">
    <source>
        <dbReference type="Proteomes" id="UP000008320"/>
    </source>
</evidence>
<keyword evidence="1" id="KW-0472">Membrane</keyword>
<evidence type="ECO:0000256" key="1">
    <source>
        <dbReference type="SAM" id="Phobius"/>
    </source>
</evidence>
<feature type="transmembrane region" description="Helical" evidence="1">
    <location>
        <begin position="6"/>
        <end position="24"/>
    </location>
</feature>
<proteinExistence type="predicted"/>
<dbReference type="EMBL" id="CP000236">
    <property type="protein sequence ID" value="ABD44695.1"/>
    <property type="molecule type" value="Genomic_DNA"/>
</dbReference>
<reference evidence="2 3" key="1">
    <citation type="journal article" date="2006" name="PLoS Genet.">
        <title>Comparative genomics of emerging human ehrlichiosis agents.</title>
        <authorList>
            <person name="Dunning Hotopp J.C."/>
            <person name="Lin M."/>
            <person name="Madupu R."/>
            <person name="Crabtree J."/>
            <person name="Angiuoli S.V."/>
            <person name="Eisen J.A."/>
            <person name="Seshadri R."/>
            <person name="Ren Q."/>
            <person name="Wu M."/>
            <person name="Utterback T.R."/>
            <person name="Smith S."/>
            <person name="Lewis M."/>
            <person name="Khouri H."/>
            <person name="Zhang C."/>
            <person name="Niu H."/>
            <person name="Lin Q."/>
            <person name="Ohashi N."/>
            <person name="Zhi N."/>
            <person name="Nelson W."/>
            <person name="Brinkac L.M."/>
            <person name="Dodson R.J."/>
            <person name="Rosovitz M.J."/>
            <person name="Sundaram J."/>
            <person name="Daugherty S.C."/>
            <person name="Davidsen T."/>
            <person name="Durkin A.S."/>
            <person name="Gwinn M."/>
            <person name="Haft D.H."/>
            <person name="Selengut J.D."/>
            <person name="Sullivan S.A."/>
            <person name="Zafar N."/>
            <person name="Zhou L."/>
            <person name="Benahmed F."/>
            <person name="Forberger H."/>
            <person name="Halpin R."/>
            <person name="Mulligan S."/>
            <person name="Robinson J."/>
            <person name="White O."/>
            <person name="Rikihisa Y."/>
            <person name="Tettelin H."/>
        </authorList>
    </citation>
    <scope>NUCLEOTIDE SEQUENCE [LARGE SCALE GENOMIC DNA]</scope>
    <source>
        <strain evidence="3">ATCC CRL-10679 / Arkansas</strain>
    </source>
</reference>
<name>Q2GGF2_EHRCR</name>
<dbReference type="HOGENOM" id="CLU_3403284_0_0_5"/>
<keyword evidence="3" id="KW-1185">Reference proteome</keyword>
<sequence>MFAITMHMHILTFLAKLLYVLLITDKQNIY</sequence>